<feature type="transmembrane region" description="Helical" evidence="9">
    <location>
        <begin position="186"/>
        <end position="206"/>
    </location>
</feature>
<feature type="transmembrane region" description="Helical" evidence="9">
    <location>
        <begin position="325"/>
        <end position="342"/>
    </location>
</feature>
<evidence type="ECO:0000256" key="5">
    <source>
        <dbReference type="ARBA" id="ARBA00022840"/>
    </source>
</evidence>
<dbReference type="Pfam" id="PF00005">
    <property type="entry name" value="ABC_tran"/>
    <property type="match status" value="3"/>
</dbReference>
<feature type="domain" description="ABC transmembrane type-1" evidence="11">
    <location>
        <begin position="62"/>
        <end position="354"/>
    </location>
</feature>
<dbReference type="PANTHER" id="PTHR43394">
    <property type="entry name" value="ATP-DEPENDENT PERMEASE MDL1, MITOCHONDRIAL"/>
    <property type="match status" value="1"/>
</dbReference>
<evidence type="ECO:0000256" key="4">
    <source>
        <dbReference type="ARBA" id="ARBA00022741"/>
    </source>
</evidence>
<keyword evidence="3 9" id="KW-0812">Transmembrane</keyword>
<dbReference type="SUPFAM" id="SSF52540">
    <property type="entry name" value="P-loop containing nucleoside triphosphate hydrolases"/>
    <property type="match status" value="3"/>
</dbReference>
<dbReference type="InterPro" id="IPR027417">
    <property type="entry name" value="P-loop_NTPase"/>
</dbReference>
<dbReference type="GeneID" id="80887814"/>
<dbReference type="Gene3D" id="1.20.1560.10">
    <property type="entry name" value="ABC transporter type 1, transmembrane domain"/>
    <property type="match status" value="1"/>
</dbReference>
<dbReference type="SMART" id="SM00382">
    <property type="entry name" value="AAA"/>
    <property type="match status" value="2"/>
</dbReference>
<dbReference type="Gene3D" id="3.40.50.300">
    <property type="entry name" value="P-loop containing nucleotide triphosphate hydrolases"/>
    <property type="match status" value="2"/>
</dbReference>
<protein>
    <recommendedName>
        <fullName evidence="14">ABC transporter</fullName>
    </recommendedName>
</protein>
<feature type="transmembrane region" description="Helical" evidence="9">
    <location>
        <begin position="110"/>
        <end position="128"/>
    </location>
</feature>
<evidence type="ECO:0000313" key="13">
    <source>
        <dbReference type="Proteomes" id="UP001144673"/>
    </source>
</evidence>
<dbReference type="Proteomes" id="UP001144673">
    <property type="component" value="Chromosome 6"/>
</dbReference>
<feature type="domain" description="ABC transmembrane type-1" evidence="11">
    <location>
        <begin position="751"/>
        <end position="1040"/>
    </location>
</feature>
<feature type="transmembrane region" description="Helical" evidence="9">
    <location>
        <begin position="747"/>
        <end position="772"/>
    </location>
</feature>
<feature type="transmembrane region" description="Helical" evidence="9">
    <location>
        <begin position="58"/>
        <end position="82"/>
    </location>
</feature>
<keyword evidence="13" id="KW-1185">Reference proteome</keyword>
<evidence type="ECO:0008006" key="14">
    <source>
        <dbReference type="Google" id="ProtNLM"/>
    </source>
</evidence>
<sequence>MEQGAVDKQAVADKASRSLPAGSKEQPTPNADDNAGPQREATFQDYLRLFKYANTWDFVAYAAGAAAAIGSGVTIPLLNVVFGKFTTQFSAYAGTETLAEGQFQSQLNRFSLYMLGLFLGRLILSYISKLAFRMIGLRISAAIRQDFLNAIFSQSVHVLDSMPPGYATAVITSSSNTVQLGISEKLGVFLEFNATLVASIIVAFVYSWQLSLVTFTAVVFIVLCVSIALPAITKGSTLQGQSDAKSTSIASEALSSLRMVVACGAEARISTKYGRFVDEAKKHAQSVGPLIATQFGLIFFSSYAAFGLAFWYGTKLLVEHKISELGAIVIVLFSVMMIVASMERTSGPLLAISKAMVAACEFFTVIDAPRPEPGHLTGQDVSATEDLVLENVTFAYPSRPRVKILDNLSLTLEKGKVTALVGPSGCGKSTIVGLLERWYNLKSQHIIPKTVEKKKEKPGSKKGDDNSGNNGQELNPGANADDNTGPPIELRGRVSICGHSLDEVNVKWWRSQIGLVQQEPFLFNDTIYSNVVSGLVGTKWENEPENKKRQMVREACREAYADEFIEKLRGGYDTSVGDSGTKLSGGQRQRIAIARAIIRQPSILILDEATSAIDVRGEGIVQAALDRVSKNRTTITIAHRLSTIKKADRIVVLRQGQVVESGTHESLLADENGLYHSLVHAQSLSLGEVAEADNVQEKEKHASLIQEKSRAESAKAEGVVEEGKNSTHDRNLFSTFGRFLYETKSNWWMMVLALVFAACSGAGIPFQAWLFAKVIIVFSYFPDAVKVQHESAFWSLMWTVLAIATGASYFATFLFANRTATNIRAKYQKQYFSSILYQKIAFFDEDDHSQGTMTARSATDPKQLEEVLGTNMASVFVALFTLIGSLTIAFVFAWKLALVSFFVVVPILFGTGYWRIRYEIKFDEMSHAVFADSSKFASEAIGAFRTVTSFTLEDAFCERFRKLAQGHVTDAYKEARWVTLLFAFSDSATIGCQALILWYGGRLLLHGEFGLESFFVCFISVLNAGETTGRALGFGPNVAQAGGAAKRILGLRDSQVKDDPAASRESVTTDGNGMKIELDNITFRYPTRDAPVFKDLCLTIEKGQFAALVGASGCGKSSIISLLQRFYDLDHGRILCDGRDITLSNVYAYRSRLSLVAQESSLIQGTLRENILLGVDESTVTDEMIYEVCRQASIHDFIVSLPEGYNTDIGSRGVSLSGGQRQRVSIARALIRNPDILLLDEATSALDSESEKQVQAAFERAGKGRTMVAVAHRLATVQNADVIFVLGDGKLLEKGNHQELLAKRSVYWQMCQSQALDR</sequence>
<dbReference type="EMBL" id="JAJHUN010000007">
    <property type="protein sequence ID" value="KAJ4155412.1"/>
    <property type="molecule type" value="Genomic_DNA"/>
</dbReference>
<dbReference type="InterPro" id="IPR003439">
    <property type="entry name" value="ABC_transporter-like_ATP-bd"/>
</dbReference>
<evidence type="ECO:0000256" key="3">
    <source>
        <dbReference type="ARBA" id="ARBA00022692"/>
    </source>
</evidence>
<accession>A0A9W8QEZ5</accession>
<dbReference type="InterPro" id="IPR011527">
    <property type="entry name" value="ABC1_TM_dom"/>
</dbReference>
<dbReference type="GO" id="GO:0005524">
    <property type="term" value="F:ATP binding"/>
    <property type="evidence" value="ECO:0007669"/>
    <property type="project" value="UniProtKB-KW"/>
</dbReference>
<reference evidence="12" key="1">
    <citation type="journal article" date="2023" name="Access Microbiol">
        <title>De-novo genome assembly for Akanthomyces muscarius, a biocontrol agent of insect agricultural pests.</title>
        <authorList>
            <person name="Erdos Z."/>
            <person name="Studholme D.J."/>
            <person name="Raymond B."/>
            <person name="Sharma M."/>
        </authorList>
    </citation>
    <scope>NUCLEOTIDE SEQUENCE</scope>
    <source>
        <strain evidence="12">Ve6</strain>
    </source>
</reference>
<evidence type="ECO:0000256" key="1">
    <source>
        <dbReference type="ARBA" id="ARBA00004141"/>
    </source>
</evidence>
<organism evidence="12 13">
    <name type="scientific">Akanthomyces muscarius</name>
    <name type="common">Entomopathogenic fungus</name>
    <name type="synonym">Lecanicillium muscarium</name>
    <dbReference type="NCBI Taxonomy" id="2231603"/>
    <lineage>
        <taxon>Eukaryota</taxon>
        <taxon>Fungi</taxon>
        <taxon>Dikarya</taxon>
        <taxon>Ascomycota</taxon>
        <taxon>Pezizomycotina</taxon>
        <taxon>Sordariomycetes</taxon>
        <taxon>Hypocreomycetidae</taxon>
        <taxon>Hypocreales</taxon>
        <taxon>Cordycipitaceae</taxon>
        <taxon>Akanthomyces</taxon>
    </lineage>
</organism>
<evidence type="ECO:0000256" key="8">
    <source>
        <dbReference type="SAM" id="MobiDB-lite"/>
    </source>
</evidence>
<evidence type="ECO:0000256" key="6">
    <source>
        <dbReference type="ARBA" id="ARBA00022989"/>
    </source>
</evidence>
<dbReference type="PROSITE" id="PS50929">
    <property type="entry name" value="ABC_TM1F"/>
    <property type="match status" value="2"/>
</dbReference>
<keyword evidence="5" id="KW-0067">ATP-binding</keyword>
<dbReference type="CDD" id="cd18577">
    <property type="entry name" value="ABC_6TM_Pgp_ABCB1_D1_like"/>
    <property type="match status" value="1"/>
</dbReference>
<dbReference type="PANTHER" id="PTHR43394:SF27">
    <property type="entry name" value="ATP-DEPENDENT TRANSLOCASE ABCB1-LIKE"/>
    <property type="match status" value="1"/>
</dbReference>
<evidence type="ECO:0000313" key="12">
    <source>
        <dbReference type="EMBL" id="KAJ4155412.1"/>
    </source>
</evidence>
<feature type="domain" description="ABC transporter" evidence="10">
    <location>
        <begin position="387"/>
        <end position="680"/>
    </location>
</feature>
<comment type="subcellular location">
    <subcellularLocation>
        <location evidence="1">Membrane</location>
        <topology evidence="1">Multi-pass membrane protein</topology>
    </subcellularLocation>
</comment>
<dbReference type="InterPro" id="IPR017871">
    <property type="entry name" value="ABC_transporter-like_CS"/>
</dbReference>
<feature type="transmembrane region" description="Helical" evidence="9">
    <location>
        <begin position="898"/>
        <end position="916"/>
    </location>
</feature>
<dbReference type="GO" id="GO:0016887">
    <property type="term" value="F:ATP hydrolysis activity"/>
    <property type="evidence" value="ECO:0007669"/>
    <property type="project" value="InterPro"/>
</dbReference>
<feature type="transmembrane region" description="Helical" evidence="9">
    <location>
        <begin position="792"/>
        <end position="816"/>
    </location>
</feature>
<dbReference type="SUPFAM" id="SSF90123">
    <property type="entry name" value="ABC transporter transmembrane region"/>
    <property type="match status" value="2"/>
</dbReference>
<evidence type="ECO:0000256" key="9">
    <source>
        <dbReference type="SAM" id="Phobius"/>
    </source>
</evidence>
<proteinExistence type="inferred from homology"/>
<feature type="transmembrane region" description="Helical" evidence="9">
    <location>
        <begin position="872"/>
        <end position="892"/>
    </location>
</feature>
<dbReference type="GO" id="GO:0015421">
    <property type="term" value="F:ABC-type oligopeptide transporter activity"/>
    <property type="evidence" value="ECO:0007669"/>
    <property type="project" value="TreeGrafter"/>
</dbReference>
<comment type="similarity">
    <text evidence="2">Belongs to the ABC transporter superfamily. ABCB family. Multidrug resistance exporter (TC 3.A.1.201) subfamily.</text>
</comment>
<dbReference type="KEGG" id="amus:LMH87_000655"/>
<feature type="region of interest" description="Disordered" evidence="8">
    <location>
        <begin position="449"/>
        <end position="487"/>
    </location>
</feature>
<keyword evidence="7 9" id="KW-0472">Membrane</keyword>
<dbReference type="Pfam" id="PF00664">
    <property type="entry name" value="ABC_membrane"/>
    <property type="match status" value="2"/>
</dbReference>
<evidence type="ECO:0000259" key="11">
    <source>
        <dbReference type="PROSITE" id="PS50929"/>
    </source>
</evidence>
<feature type="domain" description="ABC transporter" evidence="10">
    <location>
        <begin position="1076"/>
        <end position="1313"/>
    </location>
</feature>
<feature type="transmembrane region" description="Helical" evidence="9">
    <location>
        <begin position="212"/>
        <end position="232"/>
    </location>
</feature>
<dbReference type="InterPro" id="IPR003593">
    <property type="entry name" value="AAA+_ATPase"/>
</dbReference>
<keyword evidence="4" id="KW-0547">Nucleotide-binding</keyword>
<evidence type="ECO:0000256" key="2">
    <source>
        <dbReference type="ARBA" id="ARBA00007577"/>
    </source>
</evidence>
<feature type="region of interest" description="Disordered" evidence="8">
    <location>
        <begin position="1"/>
        <end position="37"/>
    </location>
</feature>
<feature type="compositionally biased region" description="Basic and acidic residues" evidence="8">
    <location>
        <begin position="450"/>
        <end position="465"/>
    </location>
</feature>
<keyword evidence="6 9" id="KW-1133">Transmembrane helix</keyword>
<evidence type="ECO:0000259" key="10">
    <source>
        <dbReference type="PROSITE" id="PS50893"/>
    </source>
</evidence>
<feature type="transmembrane region" description="Helical" evidence="9">
    <location>
        <begin position="290"/>
        <end position="313"/>
    </location>
</feature>
<name>A0A9W8QEZ5_AKAMU</name>
<dbReference type="PROSITE" id="PS50893">
    <property type="entry name" value="ABC_TRANSPORTER_2"/>
    <property type="match status" value="2"/>
</dbReference>
<dbReference type="InterPro" id="IPR036640">
    <property type="entry name" value="ABC1_TM_sf"/>
</dbReference>
<dbReference type="RefSeq" id="XP_056055536.1">
    <property type="nucleotide sequence ID" value="XM_056198601.1"/>
</dbReference>
<dbReference type="GO" id="GO:0090374">
    <property type="term" value="P:oligopeptide export from mitochondrion"/>
    <property type="evidence" value="ECO:0007669"/>
    <property type="project" value="TreeGrafter"/>
</dbReference>
<dbReference type="InterPro" id="IPR039421">
    <property type="entry name" value="Type_1_exporter"/>
</dbReference>
<dbReference type="GO" id="GO:0005743">
    <property type="term" value="C:mitochondrial inner membrane"/>
    <property type="evidence" value="ECO:0007669"/>
    <property type="project" value="TreeGrafter"/>
</dbReference>
<evidence type="ECO:0000256" key="7">
    <source>
        <dbReference type="ARBA" id="ARBA00023136"/>
    </source>
</evidence>
<dbReference type="FunFam" id="3.40.50.300:FF:000913">
    <property type="entry name" value="ABC multidrug transporter SitT"/>
    <property type="match status" value="1"/>
</dbReference>
<dbReference type="PROSITE" id="PS00211">
    <property type="entry name" value="ABC_TRANSPORTER_1"/>
    <property type="match status" value="2"/>
</dbReference>
<dbReference type="CDD" id="cd18578">
    <property type="entry name" value="ABC_6TM_Pgp_ABCB1_D2_like"/>
    <property type="match status" value="1"/>
</dbReference>
<gene>
    <name evidence="12" type="ORF">LMH87_000655</name>
</gene>
<dbReference type="CDD" id="cd03249">
    <property type="entry name" value="ABC_MTABC3_MDL1_MDL2"/>
    <property type="match status" value="1"/>
</dbReference>
<comment type="caution">
    <text evidence="12">The sequence shown here is derived from an EMBL/GenBank/DDBJ whole genome shotgun (WGS) entry which is preliminary data.</text>
</comment>